<evidence type="ECO:0000256" key="2">
    <source>
        <dbReference type="SAM" id="Phobius"/>
    </source>
</evidence>
<gene>
    <name evidence="3" type="ORF">POVWA2_011150</name>
</gene>
<keyword evidence="2" id="KW-1133">Transmembrane helix</keyword>
<feature type="compositionally biased region" description="Basic and acidic residues" evidence="1">
    <location>
        <begin position="126"/>
        <end position="135"/>
    </location>
</feature>
<feature type="region of interest" description="Disordered" evidence="1">
    <location>
        <begin position="121"/>
        <end position="153"/>
    </location>
</feature>
<feature type="transmembrane region" description="Helical" evidence="2">
    <location>
        <begin position="21"/>
        <end position="50"/>
    </location>
</feature>
<feature type="compositionally biased region" description="Basic and acidic residues" evidence="1">
    <location>
        <begin position="143"/>
        <end position="153"/>
    </location>
</feature>
<evidence type="ECO:0000256" key="1">
    <source>
        <dbReference type="SAM" id="MobiDB-lite"/>
    </source>
</evidence>
<keyword evidence="2" id="KW-0472">Membrane</keyword>
<dbReference type="AlphaFoldDB" id="A0A1A8YMX6"/>
<accession>A0A1A8YMX6</accession>
<evidence type="ECO:0000313" key="3">
    <source>
        <dbReference type="EMBL" id="SBT32724.1"/>
    </source>
</evidence>
<dbReference type="EMBL" id="FLRE01000041">
    <property type="protein sequence ID" value="SBT32724.1"/>
    <property type="molecule type" value="Genomic_DNA"/>
</dbReference>
<name>A0A1A8YMX6_PLAOA</name>
<keyword evidence="2" id="KW-0812">Transmembrane</keyword>
<sequence>MLPRRCFCLAANCSALHLQKLAIFIFLSFPFFYFPSFCFPSFCFPFYFFFEEVTVTNENKHGSPKEKGRRDILSLLFKQMCAKTRSYVSSHKHFEIKIKRKRKNVAFSKTPQFIILTKNTRKRPWHSSDKNRNLGREGTVSSNEKKKETKYFR</sequence>
<evidence type="ECO:0000313" key="4">
    <source>
        <dbReference type="Proteomes" id="UP000078550"/>
    </source>
</evidence>
<dbReference type="Proteomes" id="UP000078550">
    <property type="component" value="Unassembled WGS sequence"/>
</dbReference>
<protein>
    <submittedName>
        <fullName evidence="3">Uncharacterized protein</fullName>
    </submittedName>
</protein>
<organism evidence="3 4">
    <name type="scientific">Plasmodium ovale wallikeri</name>
    <dbReference type="NCBI Taxonomy" id="864142"/>
    <lineage>
        <taxon>Eukaryota</taxon>
        <taxon>Sar</taxon>
        <taxon>Alveolata</taxon>
        <taxon>Apicomplexa</taxon>
        <taxon>Aconoidasida</taxon>
        <taxon>Haemosporida</taxon>
        <taxon>Plasmodiidae</taxon>
        <taxon>Plasmodium</taxon>
        <taxon>Plasmodium (Plasmodium)</taxon>
    </lineage>
</organism>
<reference evidence="4" key="1">
    <citation type="submission" date="2016-05" db="EMBL/GenBank/DDBJ databases">
        <authorList>
            <person name="Naeem Raeece"/>
        </authorList>
    </citation>
    <scope>NUCLEOTIDE SEQUENCE [LARGE SCALE GENOMIC DNA]</scope>
</reference>
<proteinExistence type="predicted"/>